<keyword evidence="2" id="KW-1185">Reference proteome</keyword>
<organism evidence="1 2">
    <name type="scientific">Rhizophagus irregularis (strain DAOM 197198w)</name>
    <name type="common">Glomus intraradices</name>
    <dbReference type="NCBI Taxonomy" id="1432141"/>
    <lineage>
        <taxon>Eukaryota</taxon>
        <taxon>Fungi</taxon>
        <taxon>Fungi incertae sedis</taxon>
        <taxon>Mucoromycota</taxon>
        <taxon>Glomeromycotina</taxon>
        <taxon>Glomeromycetes</taxon>
        <taxon>Glomerales</taxon>
        <taxon>Glomeraceae</taxon>
        <taxon>Rhizophagus</taxon>
    </lineage>
</organism>
<dbReference type="EMBL" id="JEMT01024545">
    <property type="protein sequence ID" value="EXX62719.1"/>
    <property type="molecule type" value="Genomic_DNA"/>
</dbReference>
<name>A0A015K5K4_RHIIW</name>
<gene>
    <name evidence="1" type="ORF">RirG_159140</name>
</gene>
<accession>A0A015K5K4</accession>
<comment type="caution">
    <text evidence="1">The sequence shown here is derived from an EMBL/GenBank/DDBJ whole genome shotgun (WGS) entry which is preliminary data.</text>
</comment>
<dbReference type="Pfam" id="PF18759">
    <property type="entry name" value="Plavaka"/>
    <property type="match status" value="1"/>
</dbReference>
<dbReference type="InterPro" id="IPR041078">
    <property type="entry name" value="Plavaka"/>
</dbReference>
<proteinExistence type="predicted"/>
<dbReference type="Proteomes" id="UP000022910">
    <property type="component" value="Unassembled WGS sequence"/>
</dbReference>
<sequence length="277" mass="32433">MIYIDGTTLDTLGRKSEYPIFLTLGNIPNLHCNLPDAKVFIGFLPHLTTRDNKLRNSKEFKQKQRDLKHRALKYLLGPLLKEDGIYLAVNGKVEHFTIYLSSIIADMLEAQDICCTYKSYRTRCPCYKCLMPGDQLNNMNIKQDMIDLRNHENMQEAIASHNAENYSIHEYDNFFWNFRIMNIYDAAALDHMHLQEIGLFPYMLDYTRGMLMHQYGKQIISKMDNRLATITRFNNLRILKKGYQQGTKFTGGEMRDVMKIIVFVLDELYTTDNKINN</sequence>
<reference evidence="1 2" key="1">
    <citation type="submission" date="2014-02" db="EMBL/GenBank/DDBJ databases">
        <title>Single nucleus genome sequencing reveals high similarity among nuclei of an endomycorrhizal fungus.</title>
        <authorList>
            <person name="Lin K."/>
            <person name="Geurts R."/>
            <person name="Zhang Z."/>
            <person name="Limpens E."/>
            <person name="Saunders D.G."/>
            <person name="Mu D."/>
            <person name="Pang E."/>
            <person name="Cao H."/>
            <person name="Cha H."/>
            <person name="Lin T."/>
            <person name="Zhou Q."/>
            <person name="Shang Y."/>
            <person name="Li Y."/>
            <person name="Ivanov S."/>
            <person name="Sharma T."/>
            <person name="Velzen R.V."/>
            <person name="Ruijter N.D."/>
            <person name="Aanen D.K."/>
            <person name="Win J."/>
            <person name="Kamoun S."/>
            <person name="Bisseling T."/>
            <person name="Huang S."/>
        </authorList>
    </citation>
    <scope>NUCLEOTIDE SEQUENCE [LARGE SCALE GENOMIC DNA]</scope>
    <source>
        <strain evidence="2">DAOM197198w</strain>
    </source>
</reference>
<evidence type="ECO:0008006" key="3">
    <source>
        <dbReference type="Google" id="ProtNLM"/>
    </source>
</evidence>
<protein>
    <recommendedName>
        <fullName evidence="3">Transposase domain-containing protein</fullName>
    </recommendedName>
</protein>
<dbReference type="HOGENOM" id="CLU_1031139_0_0_1"/>
<evidence type="ECO:0000313" key="2">
    <source>
        <dbReference type="Proteomes" id="UP000022910"/>
    </source>
</evidence>
<dbReference type="AlphaFoldDB" id="A0A015K5K4"/>
<evidence type="ECO:0000313" key="1">
    <source>
        <dbReference type="EMBL" id="EXX62719.1"/>
    </source>
</evidence>